<proteinExistence type="predicted"/>
<dbReference type="InterPro" id="IPR019180">
    <property type="entry name" value="Oxidoreductase-like_N"/>
</dbReference>
<accession>A0AA97JCB8</accession>
<dbReference type="PANTHER" id="PTHR21193">
    <property type="entry name" value="OXIDOREDUCTASE-LIKE DOMAIN-CONTAINING PROTEIN 1"/>
    <property type="match status" value="1"/>
</dbReference>
<dbReference type="KEGG" id="emc:129329176"/>
<reference evidence="4" key="1">
    <citation type="submission" date="2025-08" db="UniProtKB">
        <authorList>
            <consortium name="RefSeq"/>
        </authorList>
    </citation>
    <scope>IDENTIFICATION</scope>
    <source>
        <tissue evidence="4">Blood</tissue>
    </source>
</reference>
<protein>
    <submittedName>
        <fullName evidence="4">Oxidoreductase-like domain-containing protein 1</fullName>
    </submittedName>
</protein>
<organism evidence="3 4">
    <name type="scientific">Eublepharis macularius</name>
    <name type="common">Leopard gecko</name>
    <name type="synonym">Cyrtodactylus macularius</name>
    <dbReference type="NCBI Taxonomy" id="481883"/>
    <lineage>
        <taxon>Eukaryota</taxon>
        <taxon>Metazoa</taxon>
        <taxon>Chordata</taxon>
        <taxon>Craniata</taxon>
        <taxon>Vertebrata</taxon>
        <taxon>Euteleostomi</taxon>
        <taxon>Lepidosauria</taxon>
        <taxon>Squamata</taxon>
        <taxon>Bifurcata</taxon>
        <taxon>Gekkota</taxon>
        <taxon>Eublepharidae</taxon>
        <taxon>Eublepharinae</taxon>
        <taxon>Eublepharis</taxon>
    </lineage>
</organism>
<evidence type="ECO:0000259" key="2">
    <source>
        <dbReference type="Pfam" id="PF09791"/>
    </source>
</evidence>
<evidence type="ECO:0000256" key="1">
    <source>
        <dbReference type="SAM" id="MobiDB-lite"/>
    </source>
</evidence>
<evidence type="ECO:0000313" key="4">
    <source>
        <dbReference type="RefSeq" id="XP_054834594.1"/>
    </source>
</evidence>
<dbReference type="InterPro" id="IPR039251">
    <property type="entry name" value="OXLD1"/>
</dbReference>
<dbReference type="GeneID" id="129329176"/>
<feature type="compositionally biased region" description="Polar residues" evidence="1">
    <location>
        <begin position="72"/>
        <end position="81"/>
    </location>
</feature>
<feature type="region of interest" description="Disordered" evidence="1">
    <location>
        <begin position="70"/>
        <end position="97"/>
    </location>
</feature>
<keyword evidence="3" id="KW-1185">Reference proteome</keyword>
<dbReference type="GO" id="GO:0005739">
    <property type="term" value="C:mitochondrion"/>
    <property type="evidence" value="ECO:0007669"/>
    <property type="project" value="TreeGrafter"/>
</dbReference>
<dbReference type="Proteomes" id="UP001190640">
    <property type="component" value="Chromosome 4"/>
</dbReference>
<dbReference type="AlphaFoldDB" id="A0AA97JCB8"/>
<feature type="domain" description="Oxidoreductase-like" evidence="2">
    <location>
        <begin position="103"/>
        <end position="136"/>
    </location>
</feature>
<dbReference type="CTD" id="339229"/>
<name>A0AA97JCB8_EUBMA</name>
<dbReference type="RefSeq" id="XP_054834594.1">
    <property type="nucleotide sequence ID" value="XM_054978619.1"/>
</dbReference>
<gene>
    <name evidence="4" type="primary">OXLD1</name>
</gene>
<dbReference type="Pfam" id="PF09791">
    <property type="entry name" value="Oxidored-like"/>
    <property type="match status" value="1"/>
</dbReference>
<evidence type="ECO:0000313" key="3">
    <source>
        <dbReference type="Proteomes" id="UP001190640"/>
    </source>
</evidence>
<dbReference type="PANTHER" id="PTHR21193:SF3">
    <property type="entry name" value="OXIDOREDUCTASE-LIKE DOMAIN-CONTAINING PROTEIN 1"/>
    <property type="match status" value="1"/>
</dbReference>
<sequence>MLLSAVRCSRGLVGPVVAGYGKECVYMFRYLQDCSISGPLLLHRFYHEWVVNIRRLPAILTDCEKRHIHAQGNGSQKSASQNEKESTSEEVAGSSKDEQPLFAVPPTLLPPTNCCMSGCYNCVWIAYTEELLKYYQDGGEQALAAVEKHIEDESIKMLLKMEIKFRMKKD</sequence>